<comment type="cofactor">
    <cofactor evidence="1">
        <name>FAD</name>
        <dbReference type="ChEBI" id="CHEBI:57692"/>
    </cofactor>
</comment>
<dbReference type="EC" id="1.13.12.3" evidence="4"/>
<accession>A0A2K2FWC3</accession>
<evidence type="ECO:0000256" key="3">
    <source>
        <dbReference type="ARBA" id="ARBA00005833"/>
    </source>
</evidence>
<dbReference type="InterPro" id="IPR001613">
    <property type="entry name" value="Flavin_amine_oxidase"/>
</dbReference>
<name>A0A2K2FWC3_9SPHN</name>
<feature type="domain" description="Amine oxidase" evidence="10">
    <location>
        <begin position="74"/>
        <end position="488"/>
    </location>
</feature>
<sequence length="500" mass="54615">MTRDAGEDNMITDMDSEMPLTGRGLGRRALIRFGAAAAGTIALASCAKENPNREARDGKDKGPYDVAVVGAGYAGITAARELAAKGWRVVVVEARPRIGGRTFTSNFLGRQIELGGSSVHWVQPHVFSEMQRYGFTLEEVPLINLDKAYVMTADGKVHDVPPARFDEGYSDAFDKFCEDAKTLFPQPFSPFANSQVAKLDEISAAARMAKLDIDPIQRASLNAELVLYAGSSTNTFSYMSYVKMFALAGWDPYTFTDSEKHWHIANGGTAALAKAILDDSKADVRLGTVVKQVESDAKGVTLRTADGQTIDAKAVLFTVPTQVYPDIEFKPGLSAEKQAFIKNGDQCDGATMYMRIKQNIGNTFAFCDDPNPLSAIQTEEANDEVGTILKATLGRQSLLDINDQDAVNAELRKIHPGAEITDIAPYNWVKDPFSKQAWPAYRAGWFKKYKDMAKPEGRLFFAGSGTADGWHAYIDGAVESGIRACREMTHLLEKEKTSNG</sequence>
<comment type="pathway">
    <text evidence="2">Plant hormone metabolism; auxin biosynthesis.</text>
</comment>
<organism evidence="11 12">
    <name type="scientific">Novosphingobium guangzhouense</name>
    <dbReference type="NCBI Taxonomy" id="1850347"/>
    <lineage>
        <taxon>Bacteria</taxon>
        <taxon>Pseudomonadati</taxon>
        <taxon>Pseudomonadota</taxon>
        <taxon>Alphaproteobacteria</taxon>
        <taxon>Sphingomonadales</taxon>
        <taxon>Sphingomonadaceae</taxon>
        <taxon>Novosphingobium</taxon>
    </lineage>
</organism>
<keyword evidence="6" id="KW-0560">Oxidoreductase</keyword>
<keyword evidence="12" id="KW-1185">Reference proteome</keyword>
<evidence type="ECO:0000256" key="6">
    <source>
        <dbReference type="ARBA" id="ARBA00023002"/>
    </source>
</evidence>
<evidence type="ECO:0000256" key="7">
    <source>
        <dbReference type="ARBA" id="ARBA00023070"/>
    </source>
</evidence>
<dbReference type="Gene3D" id="3.90.660.10">
    <property type="match status" value="1"/>
</dbReference>
<evidence type="ECO:0000256" key="5">
    <source>
        <dbReference type="ARBA" id="ARBA00017871"/>
    </source>
</evidence>
<dbReference type="Pfam" id="PF01593">
    <property type="entry name" value="Amino_oxidase"/>
    <property type="match status" value="1"/>
</dbReference>
<feature type="binding site" evidence="9">
    <location>
        <position position="290"/>
    </location>
    <ligand>
        <name>FAD</name>
        <dbReference type="ChEBI" id="CHEBI:57692"/>
    </ligand>
</feature>
<dbReference type="InterPro" id="IPR002937">
    <property type="entry name" value="Amino_oxidase"/>
</dbReference>
<dbReference type="PROSITE" id="PS51318">
    <property type="entry name" value="TAT"/>
    <property type="match status" value="1"/>
</dbReference>
<dbReference type="InterPro" id="IPR006311">
    <property type="entry name" value="TAT_signal"/>
</dbReference>
<comment type="caution">
    <text evidence="11">The sequence shown here is derived from an EMBL/GenBank/DDBJ whole genome shotgun (WGS) entry which is preliminary data.</text>
</comment>
<feature type="binding site" evidence="9">
    <location>
        <begin position="93"/>
        <end position="94"/>
    </location>
    <ligand>
        <name>FAD</name>
        <dbReference type="ChEBI" id="CHEBI:57692"/>
    </ligand>
</feature>
<dbReference type="SUPFAM" id="SSF51905">
    <property type="entry name" value="FAD/NAD(P)-binding domain"/>
    <property type="match status" value="1"/>
</dbReference>
<dbReference type="GO" id="GO:0009851">
    <property type="term" value="P:auxin biosynthetic process"/>
    <property type="evidence" value="ECO:0007669"/>
    <property type="project" value="UniProtKB-KW"/>
</dbReference>
<reference evidence="11 12" key="1">
    <citation type="submission" date="2016-05" db="EMBL/GenBank/DDBJ databases">
        <title>Complete genome sequence of Novosphingobium guangzhouense SA925(T).</title>
        <authorList>
            <person name="Sha S."/>
        </authorList>
    </citation>
    <scope>NUCLEOTIDE SEQUENCE [LARGE SCALE GENOMIC DNA]</scope>
    <source>
        <strain evidence="11 12">SA925</strain>
    </source>
</reference>
<dbReference type="PANTHER" id="PTHR10742">
    <property type="entry name" value="FLAVIN MONOAMINE OXIDASE"/>
    <property type="match status" value="1"/>
</dbReference>
<proteinExistence type="inferred from homology"/>
<dbReference type="AlphaFoldDB" id="A0A2K2FWC3"/>
<evidence type="ECO:0000256" key="4">
    <source>
        <dbReference type="ARBA" id="ARBA00012535"/>
    </source>
</evidence>
<gene>
    <name evidence="11" type="ORF">A8V01_25065</name>
</gene>
<dbReference type="InterPro" id="IPR050281">
    <property type="entry name" value="Flavin_monoamine_oxidase"/>
</dbReference>
<dbReference type="InterPro" id="IPR036188">
    <property type="entry name" value="FAD/NAD-bd_sf"/>
</dbReference>
<evidence type="ECO:0000256" key="2">
    <source>
        <dbReference type="ARBA" id="ARBA00004814"/>
    </source>
</evidence>
<evidence type="ECO:0000256" key="8">
    <source>
        <dbReference type="ARBA" id="ARBA00047321"/>
    </source>
</evidence>
<evidence type="ECO:0000313" key="11">
    <source>
        <dbReference type="EMBL" id="PNU03070.1"/>
    </source>
</evidence>
<dbReference type="PRINTS" id="PR00757">
    <property type="entry name" value="AMINEOXDASEF"/>
</dbReference>
<dbReference type="Gene3D" id="3.50.50.60">
    <property type="entry name" value="FAD/NAD(P)-binding domain"/>
    <property type="match status" value="1"/>
</dbReference>
<dbReference type="PANTHER" id="PTHR10742:SF410">
    <property type="entry name" value="LYSINE-SPECIFIC HISTONE DEMETHYLASE 2"/>
    <property type="match status" value="1"/>
</dbReference>
<evidence type="ECO:0000256" key="9">
    <source>
        <dbReference type="PIRSR" id="PIRSR601613-1"/>
    </source>
</evidence>
<comment type="catalytic activity">
    <reaction evidence="8">
        <text>L-tryptophan + O2 = indole-3-acetamide + CO2 + H2O</text>
        <dbReference type="Rhea" id="RHEA:16165"/>
        <dbReference type="ChEBI" id="CHEBI:15377"/>
        <dbReference type="ChEBI" id="CHEBI:15379"/>
        <dbReference type="ChEBI" id="CHEBI:16031"/>
        <dbReference type="ChEBI" id="CHEBI:16526"/>
        <dbReference type="ChEBI" id="CHEBI:57912"/>
        <dbReference type="EC" id="1.13.12.3"/>
    </reaction>
</comment>
<evidence type="ECO:0000256" key="1">
    <source>
        <dbReference type="ARBA" id="ARBA00001974"/>
    </source>
</evidence>
<evidence type="ECO:0000313" key="12">
    <source>
        <dbReference type="Proteomes" id="UP000236327"/>
    </source>
</evidence>
<dbReference type="Gene3D" id="1.10.405.10">
    <property type="entry name" value="Guanine Nucleotide Dissociation Inhibitor, domain 1"/>
    <property type="match status" value="1"/>
</dbReference>
<dbReference type="EMBL" id="LYMM01000060">
    <property type="protein sequence ID" value="PNU03070.1"/>
    <property type="molecule type" value="Genomic_DNA"/>
</dbReference>
<dbReference type="GO" id="GO:0050361">
    <property type="term" value="F:tryptophan 2-monooxygenase activity"/>
    <property type="evidence" value="ECO:0007669"/>
    <property type="project" value="UniProtKB-EC"/>
</dbReference>
<dbReference type="Proteomes" id="UP000236327">
    <property type="component" value="Unassembled WGS sequence"/>
</dbReference>
<evidence type="ECO:0000259" key="10">
    <source>
        <dbReference type="Pfam" id="PF01593"/>
    </source>
</evidence>
<comment type="similarity">
    <text evidence="3">Belongs to the tryptophan 2-monooxygenase family.</text>
</comment>
<protein>
    <recommendedName>
        <fullName evidence="5">Tryptophan 2-monooxygenase</fullName>
        <ecNumber evidence="4">1.13.12.3</ecNumber>
    </recommendedName>
</protein>
<keyword evidence="7" id="KW-0073">Auxin biosynthesis</keyword>